<reference evidence="1 2" key="1">
    <citation type="journal article" date="2023" name="ACS Omega">
        <title>Identification of the Neoaspergillic Acid Biosynthesis Gene Cluster by Establishing an In Vitro CRISPR-Ribonucleoprotein Genetic System in Aspergillus melleus.</title>
        <authorList>
            <person name="Yuan B."/>
            <person name="Grau M.F."/>
            <person name="Murata R.M."/>
            <person name="Torok T."/>
            <person name="Venkateswaran K."/>
            <person name="Stajich J.E."/>
            <person name="Wang C.C.C."/>
        </authorList>
    </citation>
    <scope>NUCLEOTIDE SEQUENCE [LARGE SCALE GENOMIC DNA]</scope>
    <source>
        <strain evidence="1 2">IMV 1140</strain>
    </source>
</reference>
<keyword evidence="2" id="KW-1185">Reference proteome</keyword>
<evidence type="ECO:0000313" key="1">
    <source>
        <dbReference type="EMBL" id="KAK1141303.1"/>
    </source>
</evidence>
<accession>A0ACC3AUL9</accession>
<evidence type="ECO:0000313" key="2">
    <source>
        <dbReference type="Proteomes" id="UP001177260"/>
    </source>
</evidence>
<protein>
    <submittedName>
        <fullName evidence="1">Uncharacterized protein</fullName>
    </submittedName>
</protein>
<name>A0ACC3AUL9_9EURO</name>
<proteinExistence type="predicted"/>
<organism evidence="1 2">
    <name type="scientific">Aspergillus melleus</name>
    <dbReference type="NCBI Taxonomy" id="138277"/>
    <lineage>
        <taxon>Eukaryota</taxon>
        <taxon>Fungi</taxon>
        <taxon>Dikarya</taxon>
        <taxon>Ascomycota</taxon>
        <taxon>Pezizomycotina</taxon>
        <taxon>Eurotiomycetes</taxon>
        <taxon>Eurotiomycetidae</taxon>
        <taxon>Eurotiales</taxon>
        <taxon>Aspergillaceae</taxon>
        <taxon>Aspergillus</taxon>
        <taxon>Aspergillus subgen. Circumdati</taxon>
    </lineage>
</organism>
<dbReference type="Proteomes" id="UP001177260">
    <property type="component" value="Unassembled WGS sequence"/>
</dbReference>
<dbReference type="EMBL" id="JAOPJF010000066">
    <property type="protein sequence ID" value="KAK1141303.1"/>
    <property type="molecule type" value="Genomic_DNA"/>
</dbReference>
<comment type="caution">
    <text evidence="1">The sequence shown here is derived from an EMBL/GenBank/DDBJ whole genome shotgun (WGS) entry which is preliminary data.</text>
</comment>
<gene>
    <name evidence="1" type="ORF">N8T08_009210</name>
</gene>
<sequence length="288" mass="31801">MASPDYSHHFSIHNLPYGIASSSTHPTPQCATRLNNTVIFLGDLQRDSFFSAIPDLPALVFEEATLNRYAALPKRVHHHVREILQSVLASKGVDGLPERSRENVETVKMHLPIEIPNFTDFSCSLNHVQNAGRAILNNPTPPPGFFHFPIGYTGRASSVVVSGTRIVRPRGHIRDRTKAKPNPTSPNGESEREEPNDDVIYGPSRALDYELELGFVVGVPVDAHQGLEAKDAEEYLFGVVVVNDWSARDIQSLEMVPLGPLNGKSFNTTISPWIVTFEALAPFRAFEG</sequence>